<protein>
    <submittedName>
        <fullName evidence="3">Transposase</fullName>
    </submittedName>
</protein>
<dbReference type="InterPro" id="IPR039552">
    <property type="entry name" value="IS66_C"/>
</dbReference>
<evidence type="ECO:0000313" key="4">
    <source>
        <dbReference type="Proteomes" id="UP000595197"/>
    </source>
</evidence>
<proteinExistence type="predicted"/>
<feature type="domain" description="Transposase IS66 central" evidence="1">
    <location>
        <begin position="1"/>
        <end position="55"/>
    </location>
</feature>
<keyword evidence="4" id="KW-1185">Reference proteome</keyword>
<feature type="domain" description="Transposase IS66 C-terminal" evidence="2">
    <location>
        <begin position="62"/>
        <end position="101"/>
    </location>
</feature>
<accession>A0ABX7B7C8</accession>
<dbReference type="PANTHER" id="PTHR33678">
    <property type="entry name" value="BLL1576 PROTEIN"/>
    <property type="match status" value="1"/>
</dbReference>
<dbReference type="RefSeq" id="WP_201075812.1">
    <property type="nucleotide sequence ID" value="NZ_CP067420.1"/>
</dbReference>
<gene>
    <name evidence="3" type="ORF">IGS68_26640</name>
</gene>
<evidence type="ECO:0000259" key="2">
    <source>
        <dbReference type="Pfam" id="PF13817"/>
    </source>
</evidence>
<dbReference type="Pfam" id="PF13817">
    <property type="entry name" value="DDE_Tnp_IS66_C"/>
    <property type="match status" value="1"/>
</dbReference>
<sequence length="116" mass="13131">MAKAIRYMLRHWAGLCVFLNDGRVELDTNSIERLHRIVATTRKNALFAGADSGARSWAIFTSLIQSARMNGLNPFEYLKDVLERIVSSDVKAHQLDCLLPWTWKTQQAGRQTVQAA</sequence>
<reference evidence="3" key="1">
    <citation type="submission" date="2021-02" db="EMBL/GenBank/DDBJ databases">
        <title>Skermanella TT6 skin isolate.</title>
        <authorList>
            <person name="Lee K."/>
            <person name="Ganzorig M."/>
        </authorList>
    </citation>
    <scope>NUCLEOTIDE SEQUENCE</scope>
    <source>
        <strain evidence="3">TT6</strain>
    </source>
</reference>
<dbReference type="Pfam" id="PF03050">
    <property type="entry name" value="DDE_Tnp_IS66"/>
    <property type="match status" value="1"/>
</dbReference>
<dbReference type="EMBL" id="CP067420">
    <property type="protein sequence ID" value="QQP89505.1"/>
    <property type="molecule type" value="Genomic_DNA"/>
</dbReference>
<name>A0ABX7B7C8_9PROT</name>
<dbReference type="InterPro" id="IPR052344">
    <property type="entry name" value="Transposase-related"/>
</dbReference>
<evidence type="ECO:0000259" key="1">
    <source>
        <dbReference type="Pfam" id="PF03050"/>
    </source>
</evidence>
<dbReference type="InterPro" id="IPR004291">
    <property type="entry name" value="Transposase_IS66_central"/>
</dbReference>
<dbReference type="Proteomes" id="UP000595197">
    <property type="component" value="Chromosome"/>
</dbReference>
<organism evidence="3 4">
    <name type="scientific">Skermanella cutis</name>
    <dbReference type="NCBI Taxonomy" id="2775420"/>
    <lineage>
        <taxon>Bacteria</taxon>
        <taxon>Pseudomonadati</taxon>
        <taxon>Pseudomonadota</taxon>
        <taxon>Alphaproteobacteria</taxon>
        <taxon>Rhodospirillales</taxon>
        <taxon>Azospirillaceae</taxon>
        <taxon>Skermanella</taxon>
    </lineage>
</organism>
<evidence type="ECO:0000313" key="3">
    <source>
        <dbReference type="EMBL" id="QQP89505.1"/>
    </source>
</evidence>
<dbReference type="PANTHER" id="PTHR33678:SF1">
    <property type="entry name" value="BLL1576 PROTEIN"/>
    <property type="match status" value="1"/>
</dbReference>